<reference evidence="1" key="1">
    <citation type="journal article" date="2020" name="Nature">
        <title>Giant virus diversity and host interactions through global metagenomics.</title>
        <authorList>
            <person name="Schulz F."/>
            <person name="Roux S."/>
            <person name="Paez-Espino D."/>
            <person name="Jungbluth S."/>
            <person name="Walsh D.A."/>
            <person name="Denef V.J."/>
            <person name="McMahon K.D."/>
            <person name="Konstantinidis K.T."/>
            <person name="Eloe-Fadrosh E.A."/>
            <person name="Kyrpides N.C."/>
            <person name="Woyke T."/>
        </authorList>
    </citation>
    <scope>NUCLEOTIDE SEQUENCE</scope>
    <source>
        <strain evidence="1">GVMAG-M-3300023184-24</strain>
    </source>
</reference>
<dbReference type="AlphaFoldDB" id="A0A6C0I529"/>
<sequence>MSIFKPYTPTYFSDEFEATRRVIPQDYREDCYYTFFSQLNVLNISSEVTRRLQGVHPEGKNIIVSDENILSVMDSFYTSTYKDVQKMTMMVIAYIVDAVTTEFKTIEQNNKLNIWVTQYTDDWGIKQVSQIKIREKRPTPMIFNMNY</sequence>
<accession>A0A6C0I529</accession>
<protein>
    <submittedName>
        <fullName evidence="1">Uncharacterized protein</fullName>
    </submittedName>
</protein>
<organism evidence="1">
    <name type="scientific">viral metagenome</name>
    <dbReference type="NCBI Taxonomy" id="1070528"/>
    <lineage>
        <taxon>unclassified sequences</taxon>
        <taxon>metagenomes</taxon>
        <taxon>organismal metagenomes</taxon>
    </lineage>
</organism>
<name>A0A6C0I529_9ZZZZ</name>
<dbReference type="EMBL" id="MN740109">
    <property type="protein sequence ID" value="QHT88111.1"/>
    <property type="molecule type" value="Genomic_DNA"/>
</dbReference>
<proteinExistence type="predicted"/>
<evidence type="ECO:0000313" key="1">
    <source>
        <dbReference type="EMBL" id="QHT88111.1"/>
    </source>
</evidence>